<organism evidence="2 3">
    <name type="scientific">Ramlibacter terrae</name>
    <dbReference type="NCBI Taxonomy" id="2732511"/>
    <lineage>
        <taxon>Bacteria</taxon>
        <taxon>Pseudomonadati</taxon>
        <taxon>Pseudomonadota</taxon>
        <taxon>Betaproteobacteria</taxon>
        <taxon>Burkholderiales</taxon>
        <taxon>Comamonadaceae</taxon>
        <taxon>Ramlibacter</taxon>
    </lineage>
</organism>
<reference evidence="2 3" key="2">
    <citation type="submission" date="2020-05" db="EMBL/GenBank/DDBJ databases">
        <authorList>
            <person name="Khan S.A."/>
            <person name="Jeon C.O."/>
            <person name="Chun B.H."/>
        </authorList>
    </citation>
    <scope>NUCLEOTIDE SEQUENCE [LARGE SCALE GENOMIC DNA]</scope>
    <source>
        <strain evidence="2 3">H242</strain>
    </source>
</reference>
<feature type="domain" description="Glycosyltransferase 2-like" evidence="1">
    <location>
        <begin position="22"/>
        <end position="131"/>
    </location>
</feature>
<dbReference type="Pfam" id="PF00535">
    <property type="entry name" value="Glycos_transf_2"/>
    <property type="match status" value="1"/>
</dbReference>
<gene>
    <name evidence="2" type="ORF">HK414_09885</name>
</gene>
<dbReference type="InterPro" id="IPR001173">
    <property type="entry name" value="Glyco_trans_2-like"/>
</dbReference>
<reference evidence="2 3" key="1">
    <citation type="submission" date="2020-05" db="EMBL/GenBank/DDBJ databases">
        <title>Ramlibacter rhizophilus sp. nov., isolated from rhizosphere soil of national flower Mugunghwa from South Korea.</title>
        <authorList>
            <person name="Zheng-Fei Y."/>
            <person name="Huan T."/>
        </authorList>
    </citation>
    <scope>NUCLEOTIDE SEQUENCE [LARGE SCALE GENOMIC DNA]</scope>
    <source>
        <strain evidence="2 3">H242</strain>
    </source>
</reference>
<evidence type="ECO:0000313" key="3">
    <source>
        <dbReference type="Proteomes" id="UP000500826"/>
    </source>
</evidence>
<dbReference type="EMBL" id="CP053418">
    <property type="protein sequence ID" value="QJW84093.1"/>
    <property type="molecule type" value="Genomic_DNA"/>
</dbReference>
<accession>A0ABX6P1Z5</accession>
<name>A0ABX6P1Z5_9BURK</name>
<evidence type="ECO:0000313" key="2">
    <source>
        <dbReference type="EMBL" id="QJW84093.1"/>
    </source>
</evidence>
<dbReference type="InterPro" id="IPR029044">
    <property type="entry name" value="Nucleotide-diphossugar_trans"/>
</dbReference>
<dbReference type="Gene3D" id="3.90.550.10">
    <property type="entry name" value="Spore Coat Polysaccharide Biosynthesis Protein SpsA, Chain A"/>
    <property type="match status" value="1"/>
</dbReference>
<dbReference type="Proteomes" id="UP000500826">
    <property type="component" value="Chromosome"/>
</dbReference>
<dbReference type="SUPFAM" id="SSF53448">
    <property type="entry name" value="Nucleotide-diphospho-sugar transferases"/>
    <property type="match status" value="1"/>
</dbReference>
<proteinExistence type="predicted"/>
<sequence length="298" mass="33408">MNWSWWTTVRPTIPLDLLGKFARTAPFPVRIALNDRNLGCGQNFSKALSMCTGDLVFLSDQDDVWFDDKIEKMAGLASTLPDMFCFMNDAILTDTHLAPYPFTKLQQVRDHGLPDTGFVMGCCAAMRRQFLDIALPLPASVIAHDNWLLNLSDAFGRTHRHPEPLQYYRRHGANLSNVIVNKTERVGPLRLRMQKATELARRLHSGHILNSELNMYAALEERLAARGPELAPLVGQADVAAYARSVGERRSLLAARLGVRRLSRYRRPLAVAGLYRQGAYRSPSGWLSALKDLLVANP</sequence>
<protein>
    <submittedName>
        <fullName evidence="2">Glycosyltransferase</fullName>
    </submittedName>
</protein>
<keyword evidence="3" id="KW-1185">Reference proteome</keyword>
<evidence type="ECO:0000259" key="1">
    <source>
        <dbReference type="Pfam" id="PF00535"/>
    </source>
</evidence>